<keyword evidence="2" id="KW-0808">Transferase</keyword>
<name>A0AAX3P5R9_AERHY</name>
<dbReference type="GO" id="GO:0008168">
    <property type="term" value="F:methyltransferase activity"/>
    <property type="evidence" value="ECO:0007669"/>
    <property type="project" value="UniProtKB-KW"/>
</dbReference>
<feature type="domain" description="Methyltransferase" evidence="1">
    <location>
        <begin position="162"/>
        <end position="255"/>
    </location>
</feature>
<dbReference type="EMBL" id="CP118942">
    <property type="protein sequence ID" value="WEE26104.1"/>
    <property type="molecule type" value="Genomic_DNA"/>
</dbReference>
<dbReference type="GO" id="GO:0032259">
    <property type="term" value="P:methylation"/>
    <property type="evidence" value="ECO:0007669"/>
    <property type="project" value="UniProtKB-KW"/>
</dbReference>
<accession>A0AAX3P5R9</accession>
<dbReference type="InterPro" id="IPR029063">
    <property type="entry name" value="SAM-dependent_MTases_sf"/>
</dbReference>
<dbReference type="SUPFAM" id="SSF53335">
    <property type="entry name" value="S-adenosyl-L-methionine-dependent methyltransferases"/>
    <property type="match status" value="1"/>
</dbReference>
<evidence type="ECO:0000313" key="3">
    <source>
        <dbReference type="Proteomes" id="UP001214666"/>
    </source>
</evidence>
<evidence type="ECO:0000259" key="1">
    <source>
        <dbReference type="Pfam" id="PF13649"/>
    </source>
</evidence>
<organism evidence="2 3">
    <name type="scientific">Aeromonas hydrophila</name>
    <dbReference type="NCBI Taxonomy" id="644"/>
    <lineage>
        <taxon>Bacteria</taxon>
        <taxon>Pseudomonadati</taxon>
        <taxon>Pseudomonadota</taxon>
        <taxon>Gammaproteobacteria</taxon>
        <taxon>Aeromonadales</taxon>
        <taxon>Aeromonadaceae</taxon>
        <taxon>Aeromonas</taxon>
    </lineage>
</organism>
<dbReference type="RefSeq" id="WP_077095740.1">
    <property type="nucleotide sequence ID" value="NZ_AP023398.1"/>
</dbReference>
<dbReference type="InterPro" id="IPR041698">
    <property type="entry name" value="Methyltransf_25"/>
</dbReference>
<reference evidence="2" key="1">
    <citation type="submission" date="2023-02" db="EMBL/GenBank/DDBJ databases">
        <title>The sequence of Aeromonas hydrophila K533.</title>
        <authorList>
            <person name="Luo X."/>
        </authorList>
    </citation>
    <scope>NUCLEOTIDE SEQUENCE</scope>
    <source>
        <strain evidence="2">K533</strain>
    </source>
</reference>
<dbReference type="Pfam" id="PF13649">
    <property type="entry name" value="Methyltransf_25"/>
    <property type="match status" value="1"/>
</dbReference>
<dbReference type="Gene3D" id="3.40.50.720">
    <property type="entry name" value="NAD(P)-binding Rossmann-like Domain"/>
    <property type="match status" value="1"/>
</dbReference>
<dbReference type="Proteomes" id="UP001214666">
    <property type="component" value="Chromosome"/>
</dbReference>
<keyword evidence="2" id="KW-0489">Methyltransferase</keyword>
<proteinExistence type="predicted"/>
<protein>
    <submittedName>
        <fullName evidence="2">Class I SAM-dependent methyltransferase</fullName>
    </submittedName>
</protein>
<evidence type="ECO:0000313" key="2">
    <source>
        <dbReference type="EMBL" id="WEE26104.1"/>
    </source>
</evidence>
<dbReference type="AlphaFoldDB" id="A0AAX3P5R9"/>
<sequence length="330" mass="37500">MNLILFPFDRVIKGANIAIYGAGEIGEYFLRQLAAVPFCHVVWLVDKKFKSLGKQQQLISLPPALMDWQQPDQIIIASQLFEEEITKYLVSEGVDPTRIVGIGAEQKIDVLDLIQTRLNATPADDEWDAYYKLAENSAQAQYNRFIQPVLSRLEGVLDYSNVLDFACGKGRIAEIVHTRCQYLQLVDASFDAIEFCRQRFAKYSNISMQCNGADQLPQQASSLSLIYSWDAMVHFSYKSLDFYLGEFNRVLKGQGYVVMHHSNLGALVDKMRVFDQWNLNPAGRSRISKDDVALIAQHHNFEVVEQTLIDWECKDMDCISVLRKAAGVRS</sequence>
<dbReference type="Gene3D" id="3.40.50.150">
    <property type="entry name" value="Vaccinia Virus protein VP39"/>
    <property type="match status" value="1"/>
</dbReference>
<gene>
    <name evidence="2" type="ORF">PY771_21190</name>
</gene>